<evidence type="ECO:0000313" key="2">
    <source>
        <dbReference type="EMBL" id="BBC34665.1"/>
    </source>
</evidence>
<organism evidence="2 3">
    <name type="scientific">Streptomyces graminofaciens</name>
    <dbReference type="NCBI Taxonomy" id="68212"/>
    <lineage>
        <taxon>Bacteria</taxon>
        <taxon>Bacillati</taxon>
        <taxon>Actinomycetota</taxon>
        <taxon>Actinomycetes</taxon>
        <taxon>Kitasatosporales</taxon>
        <taxon>Streptomycetaceae</taxon>
        <taxon>Streptomyces</taxon>
    </lineage>
</organism>
<dbReference type="SUPFAM" id="SSF55811">
    <property type="entry name" value="Nudix"/>
    <property type="match status" value="1"/>
</dbReference>
<accession>A0ABM7FC93</accession>
<dbReference type="Gene3D" id="3.90.79.10">
    <property type="entry name" value="Nucleoside Triphosphate Pyrophosphohydrolase"/>
    <property type="match status" value="1"/>
</dbReference>
<dbReference type="InterPro" id="IPR015797">
    <property type="entry name" value="NUDIX_hydrolase-like_dom_sf"/>
</dbReference>
<evidence type="ECO:0000259" key="1">
    <source>
        <dbReference type="Pfam" id="PF00293"/>
    </source>
</evidence>
<keyword evidence="3" id="KW-1185">Reference proteome</keyword>
<name>A0ABM7FC93_9ACTN</name>
<feature type="domain" description="Nudix hydrolase" evidence="1">
    <location>
        <begin position="48"/>
        <end position="157"/>
    </location>
</feature>
<evidence type="ECO:0000313" key="3">
    <source>
        <dbReference type="Proteomes" id="UP001321542"/>
    </source>
</evidence>
<protein>
    <recommendedName>
        <fullName evidence="1">Nudix hydrolase domain-containing protein</fullName>
    </recommendedName>
</protein>
<dbReference type="InterPro" id="IPR000086">
    <property type="entry name" value="NUDIX_hydrolase_dom"/>
</dbReference>
<reference evidence="2 3" key="2">
    <citation type="journal article" date="2023" name="ChemBioChem">
        <title>Acyltransferase Domain Exchange between Two Independent Type I Polyketide Synthases in the Same Producer Strain of Macrolide Antibiotics.</title>
        <authorList>
            <person name="Kudo F."/>
            <person name="Kishikawa K."/>
            <person name="Tsuboi K."/>
            <person name="Kido T."/>
            <person name="Usui T."/>
            <person name="Hashimoto J."/>
            <person name="Shin-Ya K."/>
            <person name="Miyanaga A."/>
            <person name="Eguchi T."/>
        </authorList>
    </citation>
    <scope>NUCLEOTIDE SEQUENCE [LARGE SCALE GENOMIC DNA]</scope>
    <source>
        <strain evidence="2 3">A-8890</strain>
    </source>
</reference>
<reference evidence="2 3" key="1">
    <citation type="journal article" date="2010" name="ChemBioChem">
        <title>Cloning and characterization of the biosynthetic gene cluster of 16-membered macrolide antibiotic FD-891: involvement of a dual functional cytochrome P450 monooxygenase catalyzing epoxidation and hydroxylation.</title>
        <authorList>
            <person name="Kudo F."/>
            <person name="Motegi A."/>
            <person name="Mizoue K."/>
            <person name="Eguchi T."/>
        </authorList>
    </citation>
    <scope>NUCLEOTIDE SEQUENCE [LARGE SCALE GENOMIC DNA]</scope>
    <source>
        <strain evidence="2 3">A-8890</strain>
    </source>
</reference>
<gene>
    <name evidence="2" type="ORF">SGFS_059590</name>
</gene>
<dbReference type="Pfam" id="PF00293">
    <property type="entry name" value="NUDIX"/>
    <property type="match status" value="1"/>
</dbReference>
<dbReference type="EMBL" id="AP018448">
    <property type="protein sequence ID" value="BBC34665.1"/>
    <property type="molecule type" value="Genomic_DNA"/>
</dbReference>
<dbReference type="Proteomes" id="UP001321542">
    <property type="component" value="Chromosome"/>
</dbReference>
<proteinExistence type="predicted"/>
<sequence>MNDIAGNGAYFTAFINGQEWRAAWYPPSDPPPGTPHGAEAVCVAGDRIVVVSPDGQRWGLPGGRPERHEQWVDTMRREVSEEACAEVMDCRLLGFSRGVCVRGPEEGLVLVRSMWRAEVRLTPWDPRFEMAHRRLLPAEEVFHSLAIPDGLGPFYRRLFAEAALSRPDIHDLRPSDPSCDKRTDGS</sequence>